<dbReference type="SUPFAM" id="SSF54001">
    <property type="entry name" value="Cysteine proteinases"/>
    <property type="match status" value="1"/>
</dbReference>
<dbReference type="GO" id="GO:0008234">
    <property type="term" value="F:cysteine-type peptidase activity"/>
    <property type="evidence" value="ECO:0007669"/>
    <property type="project" value="UniProtKB-KW"/>
</dbReference>
<evidence type="ECO:0000256" key="1">
    <source>
        <dbReference type="ARBA" id="ARBA00007074"/>
    </source>
</evidence>
<dbReference type="RefSeq" id="WP_069308301.1">
    <property type="nucleotide sequence ID" value="NZ_MCRJ01000162.1"/>
</dbReference>
<sequence>MPHWSESYIGLPFAEKGRTREGLDCWGLVRLVLAEQCGIELPGYDADYACVAEVREIAAALGKAQASADWLPVLPGSERVFDVALFRRGRLEGHVGVIVERGRVLHVARGRAAAIERLSAAHLVSVHVGTFRHAGLADRVVA</sequence>
<comment type="caution">
    <text evidence="6">The sequence shown here is derived from an EMBL/GenBank/DDBJ whole genome shotgun (WGS) entry which is preliminary data.</text>
</comment>
<evidence type="ECO:0000313" key="7">
    <source>
        <dbReference type="Proteomes" id="UP000094622"/>
    </source>
</evidence>
<dbReference type="InterPro" id="IPR038765">
    <property type="entry name" value="Papain-like_cys_pep_sf"/>
</dbReference>
<reference evidence="6 7" key="1">
    <citation type="submission" date="2016-07" db="EMBL/GenBank/DDBJ databases">
        <title>Draft Genome Sequence of Methylobrevis pamukkalensis PK2.</title>
        <authorList>
            <person name="Vasilenko O.V."/>
            <person name="Doronina N.V."/>
            <person name="Shmareva M.N."/>
            <person name="Tarlachkov S.V."/>
            <person name="Mustakhimov I."/>
            <person name="Trotsenko Y.A."/>
        </authorList>
    </citation>
    <scope>NUCLEOTIDE SEQUENCE [LARGE SCALE GENOMIC DNA]</scope>
    <source>
        <strain evidence="6 7">PK2</strain>
    </source>
</reference>
<dbReference type="AlphaFoldDB" id="A0A1E3GWY0"/>
<protein>
    <submittedName>
        <fullName evidence="6">NlpC/P60 family protein</fullName>
    </submittedName>
</protein>
<accession>A0A1E3GWY0</accession>
<dbReference type="Gene3D" id="3.90.1720.10">
    <property type="entry name" value="endopeptidase domain like (from Nostoc punctiforme)"/>
    <property type="match status" value="1"/>
</dbReference>
<evidence type="ECO:0000313" key="6">
    <source>
        <dbReference type="EMBL" id="ODN68543.1"/>
    </source>
</evidence>
<dbReference type="PROSITE" id="PS51935">
    <property type="entry name" value="NLPC_P60"/>
    <property type="match status" value="1"/>
</dbReference>
<gene>
    <name evidence="6" type="ORF">A6302_04156</name>
</gene>
<keyword evidence="3" id="KW-0378">Hydrolase</keyword>
<evidence type="ECO:0000256" key="2">
    <source>
        <dbReference type="ARBA" id="ARBA00022670"/>
    </source>
</evidence>
<feature type="domain" description="NlpC/P60" evidence="5">
    <location>
        <begin position="1"/>
        <end position="135"/>
    </location>
</feature>
<proteinExistence type="inferred from homology"/>
<keyword evidence="4" id="KW-0788">Thiol protease</keyword>
<dbReference type="OrthoDB" id="6058745at2"/>
<dbReference type="GO" id="GO:0006508">
    <property type="term" value="P:proteolysis"/>
    <property type="evidence" value="ECO:0007669"/>
    <property type="project" value="UniProtKB-KW"/>
</dbReference>
<name>A0A1E3GWY0_9HYPH</name>
<evidence type="ECO:0000259" key="5">
    <source>
        <dbReference type="PROSITE" id="PS51935"/>
    </source>
</evidence>
<comment type="similarity">
    <text evidence="1">Belongs to the peptidase C40 family.</text>
</comment>
<evidence type="ECO:0000256" key="4">
    <source>
        <dbReference type="ARBA" id="ARBA00022807"/>
    </source>
</evidence>
<evidence type="ECO:0000256" key="3">
    <source>
        <dbReference type="ARBA" id="ARBA00022801"/>
    </source>
</evidence>
<keyword evidence="2" id="KW-0645">Protease</keyword>
<keyword evidence="7" id="KW-1185">Reference proteome</keyword>
<dbReference type="Pfam" id="PF00877">
    <property type="entry name" value="NLPC_P60"/>
    <property type="match status" value="1"/>
</dbReference>
<dbReference type="InterPro" id="IPR000064">
    <property type="entry name" value="NLP_P60_dom"/>
</dbReference>
<dbReference type="Proteomes" id="UP000094622">
    <property type="component" value="Unassembled WGS sequence"/>
</dbReference>
<dbReference type="EMBL" id="MCRJ01000162">
    <property type="protein sequence ID" value="ODN68543.1"/>
    <property type="molecule type" value="Genomic_DNA"/>
</dbReference>
<organism evidence="6 7">
    <name type="scientific">Methylobrevis pamukkalensis</name>
    <dbReference type="NCBI Taxonomy" id="1439726"/>
    <lineage>
        <taxon>Bacteria</taxon>
        <taxon>Pseudomonadati</taxon>
        <taxon>Pseudomonadota</taxon>
        <taxon>Alphaproteobacteria</taxon>
        <taxon>Hyphomicrobiales</taxon>
        <taxon>Pleomorphomonadaceae</taxon>
        <taxon>Methylobrevis</taxon>
    </lineage>
</organism>